<sequence>MGIRQLAATMLCVGTGLAAWVTPAAAAPTVSIPLVGLTVTPATAVVGDQVTVAATLTNNTSATVSAALGIENPQYASQKITGVGGSGCARRNLQRLIYCGNSLLAPGATASIIVTLVTTAAGTDNFTAYGRITNTNDVYAYATLSTS</sequence>
<evidence type="ECO:0000313" key="3">
    <source>
        <dbReference type="Proteomes" id="UP001500618"/>
    </source>
</evidence>
<evidence type="ECO:0000313" key="2">
    <source>
        <dbReference type="EMBL" id="GAA1724158.1"/>
    </source>
</evidence>
<name>A0ABP4VH58_9ACTN</name>
<accession>A0ABP4VH58</accession>
<dbReference type="Proteomes" id="UP001500618">
    <property type="component" value="Unassembled WGS sequence"/>
</dbReference>
<dbReference type="RefSeq" id="WP_279580497.1">
    <property type="nucleotide sequence ID" value="NZ_BAAANY010000067.1"/>
</dbReference>
<dbReference type="EMBL" id="BAAANY010000067">
    <property type="protein sequence ID" value="GAA1724158.1"/>
    <property type="molecule type" value="Genomic_DNA"/>
</dbReference>
<gene>
    <name evidence="2" type="ORF">GCM10009765_84750</name>
</gene>
<comment type="caution">
    <text evidence="2">The sequence shown here is derived from an EMBL/GenBank/DDBJ whole genome shotgun (WGS) entry which is preliminary data.</text>
</comment>
<feature type="signal peptide" evidence="1">
    <location>
        <begin position="1"/>
        <end position="26"/>
    </location>
</feature>
<organism evidence="2 3">
    <name type="scientific">Fodinicola feengrottensis</name>
    <dbReference type="NCBI Taxonomy" id="435914"/>
    <lineage>
        <taxon>Bacteria</taxon>
        <taxon>Bacillati</taxon>
        <taxon>Actinomycetota</taxon>
        <taxon>Actinomycetes</taxon>
        <taxon>Mycobacteriales</taxon>
        <taxon>Fodinicola</taxon>
    </lineage>
</organism>
<keyword evidence="1" id="KW-0732">Signal</keyword>
<reference evidence="3" key="1">
    <citation type="journal article" date="2019" name="Int. J. Syst. Evol. Microbiol.">
        <title>The Global Catalogue of Microorganisms (GCM) 10K type strain sequencing project: providing services to taxonomists for standard genome sequencing and annotation.</title>
        <authorList>
            <consortium name="The Broad Institute Genomics Platform"/>
            <consortium name="The Broad Institute Genome Sequencing Center for Infectious Disease"/>
            <person name="Wu L."/>
            <person name="Ma J."/>
        </authorList>
    </citation>
    <scope>NUCLEOTIDE SEQUENCE [LARGE SCALE GENOMIC DNA]</scope>
    <source>
        <strain evidence="3">JCM 14718</strain>
    </source>
</reference>
<evidence type="ECO:0008006" key="4">
    <source>
        <dbReference type="Google" id="ProtNLM"/>
    </source>
</evidence>
<protein>
    <recommendedName>
        <fullName evidence="4">DUF11 domain-containing protein</fullName>
    </recommendedName>
</protein>
<feature type="chain" id="PRO_5046060104" description="DUF11 domain-containing protein" evidence="1">
    <location>
        <begin position="27"/>
        <end position="147"/>
    </location>
</feature>
<keyword evidence="3" id="KW-1185">Reference proteome</keyword>
<proteinExistence type="predicted"/>
<evidence type="ECO:0000256" key="1">
    <source>
        <dbReference type="SAM" id="SignalP"/>
    </source>
</evidence>